<dbReference type="VEuPathDB" id="FungiDB:RhiirA1_486871"/>
<comment type="caution">
    <text evidence="1">The sequence shown here is derived from an EMBL/GenBank/DDBJ whole genome shotgun (WGS) entry which is preliminary data.</text>
</comment>
<evidence type="ECO:0000313" key="1">
    <source>
        <dbReference type="EMBL" id="PKC50277.1"/>
    </source>
</evidence>
<dbReference type="EMBL" id="LLXH01010510">
    <property type="protein sequence ID" value="PKC50277.1"/>
    <property type="molecule type" value="Genomic_DNA"/>
</dbReference>
<sequence length="166" mass="20485">LIEFQKNLKYFKWVDEIEVEDGIYYWDVLEDPYTEIFNILKKHANTLNHFDINLRYEYNDYYLDLYDIYNEYNYTFLQYALLELHNLKILEIDSPIFLDNDDFNKKLEMVAYRNLEILKIKCIDIYQVNCMVKNSLCLRELRINDFHMNENFYNDSLNFIRTICKN</sequence>
<reference evidence="1 2" key="2">
    <citation type="submission" date="2017-10" db="EMBL/GenBank/DDBJ databases">
        <title>Genome analyses suggest a sexual origin of heterokaryosis in a supposedly ancient asexual fungus.</title>
        <authorList>
            <person name="Corradi N."/>
            <person name="Sedzielewska K."/>
            <person name="Noel J."/>
            <person name="Charron P."/>
            <person name="Farinelli L."/>
            <person name="Marton T."/>
            <person name="Kruger M."/>
            <person name="Pelin A."/>
            <person name="Brachmann A."/>
            <person name="Corradi N."/>
        </authorList>
    </citation>
    <scope>NUCLEOTIDE SEQUENCE [LARGE SCALE GENOMIC DNA]</scope>
    <source>
        <strain evidence="1 2">A1</strain>
    </source>
</reference>
<evidence type="ECO:0000313" key="2">
    <source>
        <dbReference type="Proteomes" id="UP000232688"/>
    </source>
</evidence>
<gene>
    <name evidence="1" type="ORF">RhiirA1_486871</name>
</gene>
<organism evidence="1 2">
    <name type="scientific">Rhizophagus irregularis</name>
    <dbReference type="NCBI Taxonomy" id="588596"/>
    <lineage>
        <taxon>Eukaryota</taxon>
        <taxon>Fungi</taxon>
        <taxon>Fungi incertae sedis</taxon>
        <taxon>Mucoromycota</taxon>
        <taxon>Glomeromycotina</taxon>
        <taxon>Glomeromycetes</taxon>
        <taxon>Glomerales</taxon>
        <taxon>Glomeraceae</taxon>
        <taxon>Rhizophagus</taxon>
    </lineage>
</organism>
<name>A0A2N0QGU8_9GLOM</name>
<reference evidence="1 2" key="1">
    <citation type="submission" date="2017-10" db="EMBL/GenBank/DDBJ databases">
        <title>Extensive intraspecific genome diversity in a model arbuscular mycorrhizal fungus.</title>
        <authorList>
            <person name="Chen E.C.H."/>
            <person name="Morin E."/>
            <person name="Baudet D."/>
            <person name="Noel J."/>
            <person name="Ndikumana S."/>
            <person name="Charron P."/>
            <person name="St-Onge C."/>
            <person name="Giorgi J."/>
            <person name="Grigoriev I.V."/>
            <person name="Roux C."/>
            <person name="Martin F.M."/>
            <person name="Corradi N."/>
        </authorList>
    </citation>
    <scope>NUCLEOTIDE SEQUENCE [LARGE SCALE GENOMIC DNA]</scope>
    <source>
        <strain evidence="1 2">A1</strain>
    </source>
</reference>
<feature type="non-terminal residue" evidence="1">
    <location>
        <position position="1"/>
    </location>
</feature>
<proteinExistence type="predicted"/>
<feature type="non-terminal residue" evidence="1">
    <location>
        <position position="166"/>
    </location>
</feature>
<dbReference type="Proteomes" id="UP000232688">
    <property type="component" value="Unassembled WGS sequence"/>
</dbReference>
<protein>
    <submittedName>
        <fullName evidence="1">Uncharacterized protein</fullName>
    </submittedName>
</protein>
<dbReference type="AlphaFoldDB" id="A0A2N0QGU8"/>
<accession>A0A2N0QGU8</accession>